<evidence type="ECO:0000256" key="1">
    <source>
        <dbReference type="SAM" id="MobiDB-lite"/>
    </source>
</evidence>
<evidence type="ECO:0000313" key="3">
    <source>
        <dbReference type="EMBL" id="MFJ2676546.1"/>
    </source>
</evidence>
<evidence type="ECO:0000259" key="2">
    <source>
        <dbReference type="Pfam" id="PF26124"/>
    </source>
</evidence>
<accession>A0ABW8DU22</accession>
<comment type="caution">
    <text evidence="3">The sequence shown here is derived from an EMBL/GenBank/DDBJ whole genome shotgun (WGS) entry which is preliminary data.</text>
</comment>
<reference evidence="3 4" key="1">
    <citation type="submission" date="2024-10" db="EMBL/GenBank/DDBJ databases">
        <title>The Natural Products Discovery Center: Release of the First 8490 Sequenced Strains for Exploring Actinobacteria Biosynthetic Diversity.</title>
        <authorList>
            <person name="Kalkreuter E."/>
            <person name="Kautsar S.A."/>
            <person name="Yang D."/>
            <person name="Bader C.D."/>
            <person name="Teijaro C.N."/>
            <person name="Fluegel L."/>
            <person name="Davis C.M."/>
            <person name="Simpson J.R."/>
            <person name="Lauterbach L."/>
            <person name="Steele A.D."/>
            <person name="Gui C."/>
            <person name="Meng S."/>
            <person name="Li G."/>
            <person name="Viehrig K."/>
            <person name="Ye F."/>
            <person name="Su P."/>
            <person name="Kiefer A.F."/>
            <person name="Nichols A."/>
            <person name="Cepeda A.J."/>
            <person name="Yan W."/>
            <person name="Fan B."/>
            <person name="Jiang Y."/>
            <person name="Adhikari A."/>
            <person name="Zheng C.-J."/>
            <person name="Schuster L."/>
            <person name="Cowan T.M."/>
            <person name="Smanski M.J."/>
            <person name="Chevrette M.G."/>
            <person name="De Carvalho L.P.S."/>
            <person name="Shen B."/>
        </authorList>
    </citation>
    <scope>NUCLEOTIDE SEQUENCE [LARGE SCALE GENOMIC DNA]</scope>
    <source>
        <strain evidence="3 4">NPDC087581</strain>
    </source>
</reference>
<feature type="domain" description="DUF8038" evidence="2">
    <location>
        <begin position="1408"/>
        <end position="1567"/>
    </location>
</feature>
<protein>
    <recommendedName>
        <fullName evidence="2">DUF8038 domain-containing protein</fullName>
    </recommendedName>
</protein>
<dbReference type="InterPro" id="IPR058351">
    <property type="entry name" value="DUF8038"/>
</dbReference>
<keyword evidence="4" id="KW-1185">Reference proteome</keyword>
<feature type="region of interest" description="Disordered" evidence="1">
    <location>
        <begin position="838"/>
        <end position="858"/>
    </location>
</feature>
<sequence>MIPSRNDVVLSHHLPMNVNAPLTSVDQSQFNKPGLRTEGPVPSHDTARSEGDSLLAEIYGKALLRLTDVESQDREVMIGNIPPNSTFGQWWAQLGRAMQSDDVKEWMRHIGVDSRTVKITPESGQVSFKVQRYIAASPVTQTHGQEDKQWSGVSGPVVEAAKVIAAGNGLSTFSPPLSEHSNSAPLWLVKRFYREPEKSSVAERQDRAAQLAQDKSFAQLPAGLQEARSEEALTGQKKALGDKNTRRDAAFAFTHLAMLLKRGDLPPELILDHLQKNNVQIAPDSSYPEAAMNTWGEATLEHYLQANGWDIPTNHQEAENLAAALLRPEPQHPPHGNYGGALAWPIPLDTRSQWQLRANLRHGKIGDIDLKPFKSVLEYLAQDATFEPSELRHPQRVLDRLIQSPRGQALGEALQSSFDAKSVKGSPNDWLLAALSIDRKVQPGAPRGYVAGISTLGPNVYGKPVAGIVKDLSDYLVSSGQASSTEKAALQAHLLLASRTPELLVKDIPESLTFGSHSWVSFVTAVGRLEAKAAGSTAAMTYGEVMLQAAIAPISEEERRTEFLVQQEPLKDWGRANGLPYPENETQMNAVRNAFHARIAELKTASDAQRAPMPIARDMAREQLQKALPHMAAALFDEKCITLEPSVADFPGPYSVLDLYMDGRSAHGAPTAQPDAFYRALFTDGSPYSPSRFVSSASGVNISEVLKTIKQLPHLSSAFKSAFSAYCSGMEKSLGTQVKHLISQQPISTRNNLELGKLTIVKEQYIDYQPISLMPKIRERDDHNLLVKTERMGQIHTYEIDLKHAKITERTDLGDFRPGRFPTGHTHPDRKLVQVIPDTPSASGFTDEKSSATATPDSFNSERTSYIADAFIKHINIKALTMEAQQQTTFDTEEPFHKKVREFMLNLIPLRSAIFNFQNGDYAEGVLDLTLDVFGFIVGAGAAAKGAKAMMSGASALSKLLHGAKIVGRTAIGSLNPFDGATDLAKGAFYLAKTGSTSVLKGFRTLTHSAGSYDLVSASKRFDAASVGTFKVNNEFIEAPATLLDGKWHAFNPATGQPYGPAIKDFLPSVHSNDLGSFATATDPAKRISGAVVGDWKKSVRTHREGPDKEAFDRGYIYGDPRKINGYSNKMSLADLMKLGASKTLTSEQVGMLVKKYDDMAYQFGKNTSARFIGNIEPRFGDVTPMPQIIYLTQTGQLSDGQCAALARAMATAMAQGKEQVLIKNMYTAAAFALDPASRDFVAKLSKIQSKTGGQSAFHAGQPTRQVSIQDMVRELSNSTVSKSLMIDSPGHAMAAGVKVDGGYKTYYFYDPNHGLANFSSAEAMQKGLEKLTRDKKLQPPYKTHSTDPTKLEFKVFDHTDDWQQKNSVFNLDVNSLYSAPLTPSGPQKLSNTQLRQNLEILHKAPGNQGLVCYEASMRVGQAEKSLSSEVYDAVIKATDRSGGTNYSPHYLDLMGIKTDSLQTVFNSADITESGLLNFKHTNEGEAFAHTVYIQKTKDNQLYLFNTNSPDLDMAMIKNGNLPVISGGMTVYPLSNDKGLQAFLNGIDGKRGWQFAYTPASTLNANVQRLKR</sequence>
<dbReference type="Proteomes" id="UP001617213">
    <property type="component" value="Unassembled WGS sequence"/>
</dbReference>
<dbReference type="CDD" id="cd20495">
    <property type="entry name" value="C58_PaToxP-like"/>
    <property type="match status" value="1"/>
</dbReference>
<evidence type="ECO:0000313" key="4">
    <source>
        <dbReference type="Proteomes" id="UP001617213"/>
    </source>
</evidence>
<dbReference type="RefSeq" id="WP_401379441.1">
    <property type="nucleotide sequence ID" value="NZ_JBIUWZ010000001.1"/>
</dbReference>
<dbReference type="Pfam" id="PF26124">
    <property type="entry name" value="DUF8038"/>
    <property type="match status" value="1"/>
</dbReference>
<proteinExistence type="predicted"/>
<organism evidence="3 4">
    <name type="scientific">Pseudomonas sivasensis</name>
    <dbReference type="NCBI Taxonomy" id="1880678"/>
    <lineage>
        <taxon>Bacteria</taxon>
        <taxon>Pseudomonadati</taxon>
        <taxon>Pseudomonadota</taxon>
        <taxon>Gammaproteobacteria</taxon>
        <taxon>Pseudomonadales</taxon>
        <taxon>Pseudomonadaceae</taxon>
        <taxon>Pseudomonas</taxon>
    </lineage>
</organism>
<dbReference type="EMBL" id="JBIUWZ010000001">
    <property type="protein sequence ID" value="MFJ2676546.1"/>
    <property type="molecule type" value="Genomic_DNA"/>
</dbReference>
<gene>
    <name evidence="3" type="ORF">ACIOWJ_00370</name>
</gene>
<name>A0ABW8DU22_9PSED</name>